<dbReference type="EMBL" id="DS547106">
    <property type="protein sequence ID" value="EDR06925.1"/>
    <property type="molecule type" value="Genomic_DNA"/>
</dbReference>
<gene>
    <name evidence="1" type="ORF">LACBIDRAFT_299290</name>
</gene>
<sequence length="64" mass="7372">MCCVSGVLSGCKCRNPSTSNPVGEDRKLKTLSRFTVQKRRNLRRLFFEGWEDCGRYRAAARQCQ</sequence>
<evidence type="ECO:0000313" key="2">
    <source>
        <dbReference type="Proteomes" id="UP000001194"/>
    </source>
</evidence>
<evidence type="ECO:0000313" key="1">
    <source>
        <dbReference type="EMBL" id="EDR06925.1"/>
    </source>
</evidence>
<proteinExistence type="predicted"/>
<protein>
    <submittedName>
        <fullName evidence="1">Predicted protein</fullName>
    </submittedName>
</protein>
<dbReference type="AlphaFoldDB" id="B0DEF5"/>
<organism evidence="2">
    <name type="scientific">Laccaria bicolor (strain S238N-H82 / ATCC MYA-4686)</name>
    <name type="common">Bicoloured deceiver</name>
    <name type="synonym">Laccaria laccata var. bicolor</name>
    <dbReference type="NCBI Taxonomy" id="486041"/>
    <lineage>
        <taxon>Eukaryota</taxon>
        <taxon>Fungi</taxon>
        <taxon>Dikarya</taxon>
        <taxon>Basidiomycota</taxon>
        <taxon>Agaricomycotina</taxon>
        <taxon>Agaricomycetes</taxon>
        <taxon>Agaricomycetidae</taxon>
        <taxon>Agaricales</taxon>
        <taxon>Agaricineae</taxon>
        <taxon>Hydnangiaceae</taxon>
        <taxon>Laccaria</taxon>
    </lineage>
</organism>
<accession>B0DEF5</accession>
<keyword evidence="2" id="KW-1185">Reference proteome</keyword>
<dbReference type="Proteomes" id="UP000001194">
    <property type="component" value="Unassembled WGS sequence"/>
</dbReference>
<dbReference type="RefSeq" id="XP_001882298.1">
    <property type="nucleotide sequence ID" value="XM_001882263.1"/>
</dbReference>
<dbReference type="OrthoDB" id="3119241at2759"/>
<name>B0DEF5_LACBS</name>
<reference evidence="1 2" key="1">
    <citation type="journal article" date="2008" name="Nature">
        <title>The genome of Laccaria bicolor provides insights into mycorrhizal symbiosis.</title>
        <authorList>
            <person name="Martin F."/>
            <person name="Aerts A."/>
            <person name="Ahren D."/>
            <person name="Brun A."/>
            <person name="Danchin E.G.J."/>
            <person name="Duchaussoy F."/>
            <person name="Gibon J."/>
            <person name="Kohler A."/>
            <person name="Lindquist E."/>
            <person name="Pereda V."/>
            <person name="Salamov A."/>
            <person name="Shapiro H.J."/>
            <person name="Wuyts J."/>
            <person name="Blaudez D."/>
            <person name="Buee M."/>
            <person name="Brokstein P."/>
            <person name="Canbaeck B."/>
            <person name="Cohen D."/>
            <person name="Courty P.E."/>
            <person name="Coutinho P.M."/>
            <person name="Delaruelle C."/>
            <person name="Detter J.C."/>
            <person name="Deveau A."/>
            <person name="DiFazio S."/>
            <person name="Duplessis S."/>
            <person name="Fraissinet-Tachet L."/>
            <person name="Lucic E."/>
            <person name="Frey-Klett P."/>
            <person name="Fourrey C."/>
            <person name="Feussner I."/>
            <person name="Gay G."/>
            <person name="Grimwood J."/>
            <person name="Hoegger P.J."/>
            <person name="Jain P."/>
            <person name="Kilaru S."/>
            <person name="Labbe J."/>
            <person name="Lin Y.C."/>
            <person name="Legue V."/>
            <person name="Le Tacon F."/>
            <person name="Marmeisse R."/>
            <person name="Melayah D."/>
            <person name="Montanini B."/>
            <person name="Muratet M."/>
            <person name="Nehls U."/>
            <person name="Niculita-Hirzel H."/>
            <person name="Oudot-Le Secq M.P."/>
            <person name="Peter M."/>
            <person name="Quesneville H."/>
            <person name="Rajashekar B."/>
            <person name="Reich M."/>
            <person name="Rouhier N."/>
            <person name="Schmutz J."/>
            <person name="Yin T."/>
            <person name="Chalot M."/>
            <person name="Henrissat B."/>
            <person name="Kuees U."/>
            <person name="Lucas S."/>
            <person name="Van de Peer Y."/>
            <person name="Podila G.K."/>
            <person name="Polle A."/>
            <person name="Pukkila P.J."/>
            <person name="Richardson P.M."/>
            <person name="Rouze P."/>
            <person name="Sanders I.R."/>
            <person name="Stajich J.E."/>
            <person name="Tunlid A."/>
            <person name="Tuskan G."/>
            <person name="Grigoriev I.V."/>
        </authorList>
    </citation>
    <scope>NUCLEOTIDE SEQUENCE [LARGE SCALE GENOMIC DNA]</scope>
    <source>
        <strain evidence="2">S238N-H82 / ATCC MYA-4686</strain>
    </source>
</reference>
<dbReference type="HOGENOM" id="CLU_2868043_0_0_1"/>
<dbReference type="KEGG" id="lbc:LACBIDRAFT_299290"/>
<dbReference type="GeneID" id="6078011"/>
<dbReference type="InParanoid" id="B0DEF5"/>